<dbReference type="GO" id="GO:0003690">
    <property type="term" value="F:double-stranded DNA binding"/>
    <property type="evidence" value="ECO:0007669"/>
    <property type="project" value="InterPro"/>
</dbReference>
<name>A0A6G0Y6M4_APHCR</name>
<dbReference type="AlphaFoldDB" id="A0A6G0Y6M4"/>
<reference evidence="1 2" key="1">
    <citation type="submission" date="2019-08" db="EMBL/GenBank/DDBJ databases">
        <title>Whole genome of Aphis craccivora.</title>
        <authorList>
            <person name="Voronova N.V."/>
            <person name="Shulinski R.S."/>
            <person name="Bandarenka Y.V."/>
            <person name="Zhorov D.G."/>
            <person name="Warner D."/>
        </authorList>
    </citation>
    <scope>NUCLEOTIDE SEQUENCE [LARGE SCALE GENOMIC DNA]</scope>
    <source>
        <strain evidence="1">180601</strain>
        <tissue evidence="1">Whole Body</tissue>
    </source>
</reference>
<evidence type="ECO:0000313" key="2">
    <source>
        <dbReference type="Proteomes" id="UP000478052"/>
    </source>
</evidence>
<accession>A0A6G0Y6M4</accession>
<dbReference type="GO" id="GO:0005634">
    <property type="term" value="C:nucleus"/>
    <property type="evidence" value="ECO:0007669"/>
    <property type="project" value="InterPro"/>
</dbReference>
<feature type="non-terminal residue" evidence="1">
    <location>
        <position position="422"/>
    </location>
</feature>
<dbReference type="OrthoDB" id="6625366at2759"/>
<dbReference type="SUPFAM" id="SSF53098">
    <property type="entry name" value="Ribonuclease H-like"/>
    <property type="match status" value="1"/>
</dbReference>
<dbReference type="PANTHER" id="PTHR32344">
    <property type="entry name" value="U1-TYPE DOMAIN-CONTAINING PROTEIN"/>
    <property type="match status" value="1"/>
</dbReference>
<dbReference type="Proteomes" id="UP000478052">
    <property type="component" value="Unassembled WGS sequence"/>
</dbReference>
<dbReference type="InterPro" id="IPR012337">
    <property type="entry name" value="RNaseH-like_sf"/>
</dbReference>
<keyword evidence="2" id="KW-1185">Reference proteome</keyword>
<dbReference type="PANTHER" id="PTHR32344:SF1">
    <property type="entry name" value="U1-TYPE DOMAIN-CONTAINING PROTEIN"/>
    <property type="match status" value="1"/>
</dbReference>
<protein>
    <submittedName>
        <fullName evidence="1">CGG triplet repeat-binding protein 1</fullName>
    </submittedName>
</protein>
<dbReference type="GO" id="GO:0006357">
    <property type="term" value="P:regulation of transcription by RNA polymerase II"/>
    <property type="evidence" value="ECO:0007669"/>
    <property type="project" value="InterPro"/>
</dbReference>
<proteinExistence type="predicted"/>
<evidence type="ECO:0000313" key="1">
    <source>
        <dbReference type="EMBL" id="KAF0749997.1"/>
    </source>
</evidence>
<sequence>MPKVQSESAKLRQFVEEFSSDVFKTDSKILYCIICDQAVPVTKRFQPNLNSRSLKIPTLDNQNKQANFPLDLCQAMLESDIALWKLNHPSFKNFLEKYTGKCVPDQSTIRKNYVSSIYENTISRIRSEIGDGPIWVSIDETTDVDGRYVCNVIVGLLHEDNYSKPYLLICEELEKCNFQTIGKIFNDAMHLLWPSGVKYEEVLLFVSDAAPYMVKSANSLTMLYPNLIHLTCLAHRIHRISECLRNEYSTHCAINRCFDVVAIRIIKLRELFPNLPLPPQPIITRWGTWLNAVEYYSNNFDSIKSVISHLDDEAESIKKSKELFEDKHLQNDLAYLKSNFCFLIQAITNLEKSTLSLDEGLNTILNVKDKLNKCNGRAAELGFKTLLKIHRIINGEYENEEEDININLTPGKIASFKYAPIT</sequence>
<organism evidence="1 2">
    <name type="scientific">Aphis craccivora</name>
    <name type="common">Cowpea aphid</name>
    <dbReference type="NCBI Taxonomy" id="307492"/>
    <lineage>
        <taxon>Eukaryota</taxon>
        <taxon>Metazoa</taxon>
        <taxon>Ecdysozoa</taxon>
        <taxon>Arthropoda</taxon>
        <taxon>Hexapoda</taxon>
        <taxon>Insecta</taxon>
        <taxon>Pterygota</taxon>
        <taxon>Neoptera</taxon>
        <taxon>Paraneoptera</taxon>
        <taxon>Hemiptera</taxon>
        <taxon>Sternorrhyncha</taxon>
        <taxon>Aphidomorpha</taxon>
        <taxon>Aphidoidea</taxon>
        <taxon>Aphididae</taxon>
        <taxon>Aphidini</taxon>
        <taxon>Aphis</taxon>
        <taxon>Aphis</taxon>
    </lineage>
</organism>
<comment type="caution">
    <text evidence="1">The sequence shown here is derived from an EMBL/GenBank/DDBJ whole genome shotgun (WGS) entry which is preliminary data.</text>
</comment>
<gene>
    <name evidence="1" type="ORF">FWK35_00021239</name>
</gene>
<dbReference type="InterPro" id="IPR033375">
    <property type="entry name" value="Cggbp1"/>
</dbReference>
<dbReference type="EMBL" id="VUJU01005892">
    <property type="protein sequence ID" value="KAF0749997.1"/>
    <property type="molecule type" value="Genomic_DNA"/>
</dbReference>